<name>A0A2A4HTC2_9GAMM</name>
<evidence type="ECO:0000256" key="1">
    <source>
        <dbReference type="SAM" id="Coils"/>
    </source>
</evidence>
<organism evidence="2 3">
    <name type="scientific">Vreelandella nigrificans</name>
    <dbReference type="NCBI Taxonomy" id="2042704"/>
    <lineage>
        <taxon>Bacteria</taxon>
        <taxon>Pseudomonadati</taxon>
        <taxon>Pseudomonadota</taxon>
        <taxon>Gammaproteobacteria</taxon>
        <taxon>Oceanospirillales</taxon>
        <taxon>Halomonadaceae</taxon>
        <taxon>Vreelandella</taxon>
    </lineage>
</organism>
<keyword evidence="1" id="KW-0175">Coiled coil</keyword>
<dbReference type="Proteomes" id="UP000218677">
    <property type="component" value="Unassembled WGS sequence"/>
</dbReference>
<evidence type="ECO:0008006" key="4">
    <source>
        <dbReference type="Google" id="ProtNLM"/>
    </source>
</evidence>
<protein>
    <recommendedName>
        <fullName evidence="4">DUF3987 domain-containing protein</fullName>
    </recommendedName>
</protein>
<dbReference type="InterPro" id="IPR025048">
    <property type="entry name" value="DUF3987"/>
</dbReference>
<gene>
    <name evidence="2" type="ORF">CPA45_02735</name>
</gene>
<dbReference type="AlphaFoldDB" id="A0A2A4HTC2"/>
<evidence type="ECO:0000313" key="3">
    <source>
        <dbReference type="Proteomes" id="UP000218677"/>
    </source>
</evidence>
<proteinExistence type="predicted"/>
<dbReference type="OrthoDB" id="784829at2"/>
<comment type="caution">
    <text evidence="2">The sequence shown here is derived from an EMBL/GenBank/DDBJ whole genome shotgun (WGS) entry which is preliminary data.</text>
</comment>
<feature type="coiled-coil region" evidence="1">
    <location>
        <begin position="138"/>
        <end position="165"/>
    </location>
</feature>
<accession>A0A2A4HTC2</accession>
<dbReference type="Pfam" id="PF13148">
    <property type="entry name" value="DUF3987"/>
    <property type="match status" value="1"/>
</dbReference>
<evidence type="ECO:0000313" key="2">
    <source>
        <dbReference type="EMBL" id="PCF97659.1"/>
    </source>
</evidence>
<dbReference type="RefSeq" id="WP_096650077.1">
    <property type="nucleotide sequence ID" value="NZ_NWUX01000001.1"/>
</dbReference>
<keyword evidence="3" id="KW-1185">Reference proteome</keyword>
<reference evidence="3" key="1">
    <citation type="submission" date="2017-09" db="EMBL/GenBank/DDBJ databases">
        <authorList>
            <person name="Cho G.-S."/>
            <person name="Oguntoyinbo F.A."/>
            <person name="Cnockaert M."/>
            <person name="Kabisch J."/>
            <person name="Neve H."/>
            <person name="Bockelmann W."/>
            <person name="Wenning M."/>
            <person name="Franz C.M."/>
            <person name="Vandamme P."/>
        </authorList>
    </citation>
    <scope>NUCLEOTIDE SEQUENCE [LARGE SCALE GENOMIC DNA]</scope>
    <source>
        <strain evidence="3">MBT G8648</strain>
    </source>
</reference>
<dbReference type="EMBL" id="NWUX01000001">
    <property type="protein sequence ID" value="PCF97659.1"/>
    <property type="molecule type" value="Genomic_DNA"/>
</dbReference>
<sequence>MYEAAQVRGATWLDDYAQSRQPGAPKPLLSLPSALAPVASFQPDMLPDAISAYVMDVADRQQCPPDFVAVTAICALSALVGRKVLVCPKQRDDWTVTPNQWGAIIGRPSAMKSPSMKAALAPLVRIQQDASDSHSEALQQYKAEQKLAELEKKATEDKAKKLHQQGKRDEALAVLVEAEYEAPAPGKPRLIVNDATVEKLGELLNENPNGLILVRDELAGWLGKLAQDDYQSDRAFYLECFDGNGRFTYDRIGRGTIEIENCTLSMIGGIQPDKIAPIVRSASNGTANDGLVQRLQLAVWPDDLRQWRWRDRAPDPQARHAYEQTFFKLQGLALETDVEGDPPAWRFTPEAQALFIEWMEGINAEARESDLAPALESHLLKMPQTIAGLALLFELIEGEGGAVGIVAAARALEWADYLKTHAERLYSAAINRGAIGAALIVKRRDKLPSPFTSRDVRRKQWAGLDSTEAVRDALDVLVEHHHLTALEVPTTTKPRTDYHWHPELVPVGEVR</sequence>